<dbReference type="Proteomes" id="UP000193136">
    <property type="component" value="Unassembled WGS sequence"/>
</dbReference>
<gene>
    <name evidence="1" type="ORF">B5V00_02270</name>
</gene>
<dbReference type="AlphaFoldDB" id="A0A1X0YD52"/>
<reference evidence="1 2" key="1">
    <citation type="submission" date="2017-03" db="EMBL/GenBank/DDBJ databases">
        <title>Genome sequence of Geothermobacter sp. EPR-M, Deep-Sea Iron Reducer.</title>
        <authorList>
            <person name="Tully B."/>
            <person name="Savalia P."/>
            <person name="Abuyen K."/>
            <person name="Baughan C."/>
            <person name="Romero E."/>
            <person name="Ronkowski C."/>
            <person name="Torres B."/>
            <person name="Tremblay J."/>
            <person name="Trujillo A."/>
            <person name="Tyler M."/>
            <person name="Perez-Rodriguez I."/>
            <person name="Amend J."/>
        </authorList>
    </citation>
    <scope>NUCLEOTIDE SEQUENCE [LARGE SCALE GENOMIC DNA]</scope>
    <source>
        <strain evidence="1 2">EPR-M</strain>
    </source>
</reference>
<proteinExistence type="predicted"/>
<keyword evidence="2" id="KW-1185">Reference proteome</keyword>
<evidence type="ECO:0000313" key="1">
    <source>
        <dbReference type="EMBL" id="ORJ62904.1"/>
    </source>
</evidence>
<sequence length="83" mass="9230">MATEIAGRVLKKSSVLQAEQKCPDAKRPQLRGIRRTGRYVVDAGEGQRSRWAFFISLPGLVEKITFPRLSKNVQMRGARSSAA</sequence>
<comment type="caution">
    <text evidence="1">The sequence shown here is derived from an EMBL/GenBank/DDBJ whole genome shotgun (WGS) entry which is preliminary data.</text>
</comment>
<protein>
    <submittedName>
        <fullName evidence="1">Uncharacterized protein</fullName>
    </submittedName>
</protein>
<organism evidence="1 2">
    <name type="scientific">Geothermobacter hydrogeniphilus</name>
    <dbReference type="NCBI Taxonomy" id="1969733"/>
    <lineage>
        <taxon>Bacteria</taxon>
        <taxon>Pseudomonadati</taxon>
        <taxon>Thermodesulfobacteriota</taxon>
        <taxon>Desulfuromonadia</taxon>
        <taxon>Desulfuromonadales</taxon>
        <taxon>Geothermobacteraceae</taxon>
        <taxon>Geothermobacter</taxon>
    </lineage>
</organism>
<dbReference type="EMBL" id="NAAD01000002">
    <property type="protein sequence ID" value="ORJ62904.1"/>
    <property type="molecule type" value="Genomic_DNA"/>
</dbReference>
<name>A0A1X0YD52_9BACT</name>
<dbReference type="STRING" id="1969733.B5V00_02270"/>
<accession>A0A1X0YD52</accession>
<evidence type="ECO:0000313" key="2">
    <source>
        <dbReference type="Proteomes" id="UP000193136"/>
    </source>
</evidence>